<dbReference type="WBParaSite" id="ACRNAN_scaffold895.g13206.t1">
    <property type="protein sequence ID" value="ACRNAN_scaffold895.g13206.t1"/>
    <property type="gene ID" value="ACRNAN_scaffold895.g13206"/>
</dbReference>
<evidence type="ECO:0000313" key="7">
    <source>
        <dbReference type="WBParaSite" id="ACRNAN_scaffold895.g13206.t1"/>
    </source>
</evidence>
<keyword evidence="3" id="KW-0328">Glycosyltransferase</keyword>
<dbReference type="PANTHER" id="PTHR48043:SF145">
    <property type="entry name" value="FI06409P-RELATED"/>
    <property type="match status" value="1"/>
</dbReference>
<evidence type="ECO:0000256" key="4">
    <source>
        <dbReference type="ARBA" id="ARBA00022679"/>
    </source>
</evidence>
<dbReference type="Gene3D" id="3.40.50.2000">
    <property type="entry name" value="Glycogen Phosphorylase B"/>
    <property type="match status" value="1"/>
</dbReference>
<protein>
    <recommendedName>
        <fullName evidence="2">glucuronosyltransferase</fullName>
        <ecNumber evidence="2">2.4.1.17</ecNumber>
    </recommendedName>
</protein>
<comment type="catalytic activity">
    <reaction evidence="5">
        <text>glucuronate acceptor + UDP-alpha-D-glucuronate = acceptor beta-D-glucuronoside + UDP + H(+)</text>
        <dbReference type="Rhea" id="RHEA:21032"/>
        <dbReference type="ChEBI" id="CHEBI:15378"/>
        <dbReference type="ChEBI" id="CHEBI:58052"/>
        <dbReference type="ChEBI" id="CHEBI:58223"/>
        <dbReference type="ChEBI" id="CHEBI:132367"/>
        <dbReference type="ChEBI" id="CHEBI:132368"/>
        <dbReference type="EC" id="2.4.1.17"/>
    </reaction>
</comment>
<dbReference type="Proteomes" id="UP000887540">
    <property type="component" value="Unplaced"/>
</dbReference>
<dbReference type="PANTHER" id="PTHR48043">
    <property type="entry name" value="EG:EG0003.4 PROTEIN-RELATED"/>
    <property type="match status" value="1"/>
</dbReference>
<name>A0A914ENA5_9BILA</name>
<evidence type="ECO:0000256" key="2">
    <source>
        <dbReference type="ARBA" id="ARBA00012544"/>
    </source>
</evidence>
<accession>A0A914ENA5</accession>
<keyword evidence="4" id="KW-0808">Transferase</keyword>
<dbReference type="EC" id="2.4.1.17" evidence="2"/>
<keyword evidence="6" id="KW-1185">Reference proteome</keyword>
<dbReference type="CDD" id="cd03784">
    <property type="entry name" value="GT1_Gtf-like"/>
    <property type="match status" value="1"/>
</dbReference>
<comment type="similarity">
    <text evidence="1">Belongs to the UDP-glycosyltransferase family.</text>
</comment>
<evidence type="ECO:0000256" key="5">
    <source>
        <dbReference type="ARBA" id="ARBA00047475"/>
    </source>
</evidence>
<sequence length="426" mass="48106">MGKSHVMFIGKIADILAKAGHEIVLFQPIIDDNITTTGTKLARVIERKRDFVIDFSFDDLQEDVWSNITTTGTKLARVIERKRDFVIDFSFDDLQEDVWSFEEPSFSKLTSMVGRLRSVQTKSCKNQINDKTLMDQLKSENFTMSIGEPFDACYYGVLERLGINTYISALAGSGMTAAFGGLFGLPSTPSFLPGMFSGMPPLGYIDRAKNLIGHTMLQYWFPANFINPLNEVLRPVLGHDFEIMKYEEIMNSSRKGVILMSFGSVAQSYKMPEVLKKKFLETFAQFPDITFLWKYEKDEDNIAHGYDNVITGNWLPQTDLLAHPKMLAFISHGGANSVMEASYAGVPLIGIPLMADQFRNAIMAQYRQIATIVHKQEILEGKLTEAIKKITTDERLKTRKRSCGAKQLMRNRFTYQLSSRVTVGKG</sequence>
<dbReference type="InterPro" id="IPR002213">
    <property type="entry name" value="UDP_glucos_trans"/>
</dbReference>
<reference evidence="7" key="1">
    <citation type="submission" date="2022-11" db="UniProtKB">
        <authorList>
            <consortium name="WormBaseParasite"/>
        </authorList>
    </citation>
    <scope>IDENTIFICATION</scope>
</reference>
<dbReference type="Pfam" id="PF00201">
    <property type="entry name" value="UDPGT"/>
    <property type="match status" value="2"/>
</dbReference>
<proteinExistence type="inferred from homology"/>
<evidence type="ECO:0000313" key="6">
    <source>
        <dbReference type="Proteomes" id="UP000887540"/>
    </source>
</evidence>
<dbReference type="FunFam" id="3.40.50.2000:FF:000021">
    <property type="entry name" value="UDP-glucuronosyltransferase"/>
    <property type="match status" value="1"/>
</dbReference>
<dbReference type="InterPro" id="IPR050271">
    <property type="entry name" value="UDP-glycosyltransferase"/>
</dbReference>
<dbReference type="AlphaFoldDB" id="A0A914ENA5"/>
<organism evidence="6 7">
    <name type="scientific">Acrobeloides nanus</name>
    <dbReference type="NCBI Taxonomy" id="290746"/>
    <lineage>
        <taxon>Eukaryota</taxon>
        <taxon>Metazoa</taxon>
        <taxon>Ecdysozoa</taxon>
        <taxon>Nematoda</taxon>
        <taxon>Chromadorea</taxon>
        <taxon>Rhabditida</taxon>
        <taxon>Tylenchina</taxon>
        <taxon>Cephalobomorpha</taxon>
        <taxon>Cephaloboidea</taxon>
        <taxon>Cephalobidae</taxon>
        <taxon>Acrobeloides</taxon>
    </lineage>
</organism>
<dbReference type="SUPFAM" id="SSF53756">
    <property type="entry name" value="UDP-Glycosyltransferase/glycogen phosphorylase"/>
    <property type="match status" value="1"/>
</dbReference>
<dbReference type="GO" id="GO:0015020">
    <property type="term" value="F:glucuronosyltransferase activity"/>
    <property type="evidence" value="ECO:0007669"/>
    <property type="project" value="UniProtKB-EC"/>
</dbReference>
<evidence type="ECO:0000256" key="3">
    <source>
        <dbReference type="ARBA" id="ARBA00022676"/>
    </source>
</evidence>
<evidence type="ECO:0000256" key="1">
    <source>
        <dbReference type="ARBA" id="ARBA00009995"/>
    </source>
</evidence>